<evidence type="ECO:0000313" key="2">
    <source>
        <dbReference type="Proteomes" id="UP000005239"/>
    </source>
</evidence>
<keyword evidence="2" id="KW-1185">Reference proteome</keyword>
<protein>
    <submittedName>
        <fullName evidence="1">Uncharacterized protein</fullName>
    </submittedName>
</protein>
<sequence>EYLAVLKRMDIISLIVIIILGLATFPLAFFVYYKLLTTHTFKLNYTFLLIVVAGIVDFLVYLFYLIFLQLSTFTVMNEFFEFINRNGLSPIASGFMFVLSFLQILLSLSIAVNRLLFITKRHLLQEHGRAVFVCSIVASLGFAVICSGIIYMPSFTFSRTYMGEGVYAHTPSGGTMPSFLSITLLTCSVSLVLLLVSLSLAGSVFKYRRQISLDKNRSIENGLIIVSISNFVIYILFVAALLLSMLVHHDCMCIALLVPSHIREINEKGDIHTKHHNS</sequence>
<gene>
    <name evidence="1" type="primary">WBGene00281305</name>
</gene>
<reference evidence="1" key="2">
    <citation type="submission" date="2022-06" db="UniProtKB">
        <authorList>
            <consortium name="EnsemblMetazoa"/>
        </authorList>
    </citation>
    <scope>IDENTIFICATION</scope>
    <source>
        <strain evidence="1">PS312</strain>
    </source>
</reference>
<accession>A0A2A6CUW7</accession>
<name>A0A2A6CUW7_PRIPA</name>
<organism evidence="1 2">
    <name type="scientific">Pristionchus pacificus</name>
    <name type="common">Parasitic nematode worm</name>
    <dbReference type="NCBI Taxonomy" id="54126"/>
    <lineage>
        <taxon>Eukaryota</taxon>
        <taxon>Metazoa</taxon>
        <taxon>Ecdysozoa</taxon>
        <taxon>Nematoda</taxon>
        <taxon>Chromadorea</taxon>
        <taxon>Rhabditida</taxon>
        <taxon>Rhabditina</taxon>
        <taxon>Diplogasteromorpha</taxon>
        <taxon>Diplogasteroidea</taxon>
        <taxon>Neodiplogasteridae</taxon>
        <taxon>Pristionchus</taxon>
    </lineage>
</organism>
<accession>A0A8R1UXQ9</accession>
<dbReference type="EnsemblMetazoa" id="PPA42936.1">
    <property type="protein sequence ID" value="PPA42936.1"/>
    <property type="gene ID" value="WBGene00281305"/>
</dbReference>
<dbReference type="Proteomes" id="UP000005239">
    <property type="component" value="Unassembled WGS sequence"/>
</dbReference>
<dbReference type="Gene3D" id="1.20.1070.10">
    <property type="entry name" value="Rhodopsin 7-helix transmembrane proteins"/>
    <property type="match status" value="1"/>
</dbReference>
<reference evidence="2" key="1">
    <citation type="journal article" date="2008" name="Nat. Genet.">
        <title>The Pristionchus pacificus genome provides a unique perspective on nematode lifestyle and parasitism.</title>
        <authorList>
            <person name="Dieterich C."/>
            <person name="Clifton S.W."/>
            <person name="Schuster L.N."/>
            <person name="Chinwalla A."/>
            <person name="Delehaunty K."/>
            <person name="Dinkelacker I."/>
            <person name="Fulton L."/>
            <person name="Fulton R."/>
            <person name="Godfrey J."/>
            <person name="Minx P."/>
            <person name="Mitreva M."/>
            <person name="Roeseler W."/>
            <person name="Tian H."/>
            <person name="Witte H."/>
            <person name="Yang S.P."/>
            <person name="Wilson R.K."/>
            <person name="Sommer R.J."/>
        </authorList>
    </citation>
    <scope>NUCLEOTIDE SEQUENCE [LARGE SCALE GENOMIC DNA]</scope>
    <source>
        <strain evidence="2">PS312</strain>
    </source>
</reference>
<dbReference type="AlphaFoldDB" id="A0A2A6CUW7"/>
<proteinExistence type="predicted"/>
<evidence type="ECO:0000313" key="1">
    <source>
        <dbReference type="EnsemblMetazoa" id="PPA42936.1"/>
    </source>
</evidence>